<accession>A0ABP7SSA7</accession>
<protein>
    <submittedName>
        <fullName evidence="2">Uncharacterized protein</fullName>
    </submittedName>
</protein>
<comment type="caution">
    <text evidence="2">The sequence shown here is derived from an EMBL/GenBank/DDBJ whole genome shotgun (WGS) entry which is preliminary data.</text>
</comment>
<sequence>MTSFLLLPLIALLTGSPPAQPSRPGSLPGQSGFWRAVPPAQARRLGPPRLAPARYRVFTVDLTGLRQALATATPTSGPVLLLPLPDGRQQAFRMRTTTVLAPELAARYPSLRTYAGQATTASADYVRLEITPAGVRALLGRAGSTILIEPYRAGDTRYSICFDKNSLPAGSKQVFEVPGGPVR</sequence>
<dbReference type="RefSeq" id="WP_345074257.1">
    <property type="nucleotide sequence ID" value="NZ_BAABDJ010000036.1"/>
</dbReference>
<feature type="chain" id="PRO_5045164068" evidence="1">
    <location>
        <begin position="22"/>
        <end position="183"/>
    </location>
</feature>
<reference evidence="3" key="1">
    <citation type="journal article" date="2019" name="Int. J. Syst. Evol. Microbiol.">
        <title>The Global Catalogue of Microorganisms (GCM) 10K type strain sequencing project: providing services to taxonomists for standard genome sequencing and annotation.</title>
        <authorList>
            <consortium name="The Broad Institute Genomics Platform"/>
            <consortium name="The Broad Institute Genome Sequencing Center for Infectious Disease"/>
            <person name="Wu L."/>
            <person name="Ma J."/>
        </authorList>
    </citation>
    <scope>NUCLEOTIDE SEQUENCE [LARGE SCALE GENOMIC DNA]</scope>
    <source>
        <strain evidence="3">JCM 17224</strain>
    </source>
</reference>
<keyword evidence="1" id="KW-0732">Signal</keyword>
<feature type="signal peptide" evidence="1">
    <location>
        <begin position="1"/>
        <end position="21"/>
    </location>
</feature>
<keyword evidence="3" id="KW-1185">Reference proteome</keyword>
<dbReference type="Proteomes" id="UP001500567">
    <property type="component" value="Unassembled WGS sequence"/>
</dbReference>
<gene>
    <name evidence="2" type="ORF">GCM10022408_31190</name>
</gene>
<organism evidence="2 3">
    <name type="scientific">Hymenobacter fastidiosus</name>
    <dbReference type="NCBI Taxonomy" id="486264"/>
    <lineage>
        <taxon>Bacteria</taxon>
        <taxon>Pseudomonadati</taxon>
        <taxon>Bacteroidota</taxon>
        <taxon>Cytophagia</taxon>
        <taxon>Cytophagales</taxon>
        <taxon>Hymenobacteraceae</taxon>
        <taxon>Hymenobacter</taxon>
    </lineage>
</organism>
<evidence type="ECO:0000313" key="3">
    <source>
        <dbReference type="Proteomes" id="UP001500567"/>
    </source>
</evidence>
<dbReference type="EMBL" id="BAABDJ010000036">
    <property type="protein sequence ID" value="GAA4015607.1"/>
    <property type="molecule type" value="Genomic_DNA"/>
</dbReference>
<evidence type="ECO:0000256" key="1">
    <source>
        <dbReference type="SAM" id="SignalP"/>
    </source>
</evidence>
<evidence type="ECO:0000313" key="2">
    <source>
        <dbReference type="EMBL" id="GAA4015607.1"/>
    </source>
</evidence>
<proteinExistence type="predicted"/>
<name>A0ABP7SSA7_9BACT</name>